<comment type="caution">
    <text evidence="1">The sequence shown here is derived from an EMBL/GenBank/DDBJ whole genome shotgun (WGS) entry which is preliminary data.</text>
</comment>
<accession>A0A8J3W672</accession>
<sequence>MQGIDPRATGVASLVATDQQIGAALGRADLRIVGAPTAKVTAAEVRLSGAATARCSAPWPTAARASSTLSVVPAS</sequence>
<organism evidence="1 2">
    <name type="scientific">Planobispora longispora</name>
    <dbReference type="NCBI Taxonomy" id="28887"/>
    <lineage>
        <taxon>Bacteria</taxon>
        <taxon>Bacillati</taxon>
        <taxon>Actinomycetota</taxon>
        <taxon>Actinomycetes</taxon>
        <taxon>Streptosporangiales</taxon>
        <taxon>Streptosporangiaceae</taxon>
        <taxon>Planobispora</taxon>
    </lineage>
</organism>
<protein>
    <submittedName>
        <fullName evidence="1">Uncharacterized protein</fullName>
    </submittedName>
</protein>
<dbReference type="AlphaFoldDB" id="A0A8J3W672"/>
<evidence type="ECO:0000313" key="1">
    <source>
        <dbReference type="EMBL" id="GIH78199.1"/>
    </source>
</evidence>
<keyword evidence="2" id="KW-1185">Reference proteome</keyword>
<name>A0A8J3W672_9ACTN</name>
<dbReference type="Proteomes" id="UP000616724">
    <property type="component" value="Unassembled WGS sequence"/>
</dbReference>
<evidence type="ECO:0000313" key="2">
    <source>
        <dbReference type="Proteomes" id="UP000616724"/>
    </source>
</evidence>
<gene>
    <name evidence="1" type="ORF">Plo01_46280</name>
</gene>
<proteinExistence type="predicted"/>
<reference evidence="1 2" key="1">
    <citation type="submission" date="2021-01" db="EMBL/GenBank/DDBJ databases">
        <title>Whole genome shotgun sequence of Planobispora longispora NBRC 13918.</title>
        <authorList>
            <person name="Komaki H."/>
            <person name="Tamura T."/>
        </authorList>
    </citation>
    <scope>NUCLEOTIDE SEQUENCE [LARGE SCALE GENOMIC DNA]</scope>
    <source>
        <strain evidence="1 2">NBRC 13918</strain>
    </source>
</reference>
<dbReference type="EMBL" id="BOOH01000037">
    <property type="protein sequence ID" value="GIH78199.1"/>
    <property type="molecule type" value="Genomic_DNA"/>
</dbReference>